<evidence type="ECO:0000313" key="1">
    <source>
        <dbReference type="EMBL" id="CDI82943.1"/>
    </source>
</evidence>
<reference evidence="1" key="1">
    <citation type="submission" date="2013-10" db="EMBL/GenBank/DDBJ databases">
        <title>Genomic analysis of the causative agents of coccidiosis in chickens.</title>
        <authorList>
            <person name="Reid A.J."/>
            <person name="Blake D."/>
            <person name="Billington K."/>
            <person name="Browne H."/>
            <person name="Dunn M."/>
            <person name="Hung S."/>
            <person name="Kawahara F."/>
            <person name="Miranda-Saavedra D."/>
            <person name="Mourier T."/>
            <person name="Nagra H."/>
            <person name="Otto T.D."/>
            <person name="Rawlings N."/>
            <person name="Sanchez A."/>
            <person name="Sanders M."/>
            <person name="Subramaniam C."/>
            <person name="Tay Y."/>
            <person name="Dear P."/>
            <person name="Doerig C."/>
            <person name="Gruber A."/>
            <person name="Parkinson J."/>
            <person name="Shirley M."/>
            <person name="Wan K.L."/>
            <person name="Berriman M."/>
            <person name="Tomley F."/>
            <person name="Pain A."/>
        </authorList>
    </citation>
    <scope>NUCLEOTIDE SEQUENCE</scope>
    <source>
        <strain evidence="1">Houghton</strain>
    </source>
</reference>
<keyword evidence="2" id="KW-1185">Reference proteome</keyword>
<dbReference type="AlphaFoldDB" id="U6GUH1"/>
<dbReference type="RefSeq" id="XP_013247833.1">
    <property type="nucleotide sequence ID" value="XM_013392379.1"/>
</dbReference>
<gene>
    <name evidence="1" type="ORF">EAH_00067990</name>
</gene>
<dbReference type="GeneID" id="25274869"/>
<accession>U6GUH1</accession>
<protein>
    <submittedName>
        <fullName evidence="1">Uncharacterized protein</fullName>
    </submittedName>
</protein>
<dbReference type="EMBL" id="HG672954">
    <property type="protein sequence ID" value="CDI82943.1"/>
    <property type="molecule type" value="Genomic_DNA"/>
</dbReference>
<sequence>SDQRTRLALAAIAEAKADAAHVKETVREETAHLEAERKYLSRWRYELLQLTDTLQQQAKQALSQVRMHRYINPTAAAAAAAVSQVRMHRYINPTAAAAAAAEAAAQEADAARAQVAVAATETAAGTAAATTIAAGKTAAPATAATAAAAAGAAR</sequence>
<reference evidence="1" key="2">
    <citation type="submission" date="2013-10" db="EMBL/GenBank/DDBJ databases">
        <authorList>
            <person name="Aslett M."/>
        </authorList>
    </citation>
    <scope>NUCLEOTIDE SEQUENCE</scope>
    <source>
        <strain evidence="1">Houghton</strain>
    </source>
</reference>
<dbReference type="VEuPathDB" id="ToxoDB:EAH_00067990"/>
<proteinExistence type="predicted"/>
<feature type="non-terminal residue" evidence="1">
    <location>
        <position position="1"/>
    </location>
</feature>
<name>U6GUH1_EIMAC</name>
<evidence type="ECO:0000313" key="2">
    <source>
        <dbReference type="Proteomes" id="UP000018050"/>
    </source>
</evidence>
<dbReference type="Proteomes" id="UP000018050">
    <property type="component" value="Unassembled WGS sequence"/>
</dbReference>
<organism evidence="1 2">
    <name type="scientific">Eimeria acervulina</name>
    <name type="common">Coccidian parasite</name>
    <dbReference type="NCBI Taxonomy" id="5801"/>
    <lineage>
        <taxon>Eukaryota</taxon>
        <taxon>Sar</taxon>
        <taxon>Alveolata</taxon>
        <taxon>Apicomplexa</taxon>
        <taxon>Conoidasida</taxon>
        <taxon>Coccidia</taxon>
        <taxon>Eucoccidiorida</taxon>
        <taxon>Eimeriorina</taxon>
        <taxon>Eimeriidae</taxon>
        <taxon>Eimeria</taxon>
    </lineage>
</organism>